<dbReference type="STRING" id="1477437.SAMN05444682_10186"/>
<evidence type="ECO:0000256" key="7">
    <source>
        <dbReference type="PROSITE-ProRule" id="PRU01360"/>
    </source>
</evidence>
<dbReference type="AlphaFoldDB" id="A0A1I3CL86"/>
<dbReference type="InterPro" id="IPR036942">
    <property type="entry name" value="Beta-barrel_TonB_sf"/>
</dbReference>
<keyword evidence="2 7" id="KW-0813">Transport</keyword>
<dbReference type="Proteomes" id="UP000198670">
    <property type="component" value="Unassembled WGS sequence"/>
</dbReference>
<dbReference type="Gene3D" id="2.40.170.20">
    <property type="entry name" value="TonB-dependent receptor, beta-barrel domain"/>
    <property type="match status" value="1"/>
</dbReference>
<dbReference type="NCBIfam" id="TIGR04056">
    <property type="entry name" value="OMP_RagA_SusC"/>
    <property type="match status" value="1"/>
</dbReference>
<dbReference type="SUPFAM" id="SSF49464">
    <property type="entry name" value="Carboxypeptidase regulatory domain-like"/>
    <property type="match status" value="1"/>
</dbReference>
<evidence type="ECO:0000256" key="4">
    <source>
        <dbReference type="ARBA" id="ARBA00022692"/>
    </source>
</evidence>
<dbReference type="InterPro" id="IPR012910">
    <property type="entry name" value="Plug_dom"/>
</dbReference>
<dbReference type="OrthoDB" id="9768177at2"/>
<evidence type="ECO:0000256" key="2">
    <source>
        <dbReference type="ARBA" id="ARBA00022448"/>
    </source>
</evidence>
<dbReference type="Pfam" id="PF07715">
    <property type="entry name" value="Plug"/>
    <property type="match status" value="1"/>
</dbReference>
<reference evidence="10 11" key="1">
    <citation type="submission" date="2016-10" db="EMBL/GenBank/DDBJ databases">
        <authorList>
            <person name="de Groot N.N."/>
        </authorList>
    </citation>
    <scope>NUCLEOTIDE SEQUENCE [LARGE SCALE GENOMIC DNA]</scope>
    <source>
        <strain evidence="10 11">RK1</strain>
    </source>
</reference>
<evidence type="ECO:0000259" key="9">
    <source>
        <dbReference type="Pfam" id="PF07715"/>
    </source>
</evidence>
<dbReference type="InterPro" id="IPR023996">
    <property type="entry name" value="TonB-dep_OMP_SusC/RagA"/>
</dbReference>
<dbReference type="InterPro" id="IPR023997">
    <property type="entry name" value="TonB-dep_OMP_SusC/RagA_CS"/>
</dbReference>
<dbReference type="InterPro" id="IPR008969">
    <property type="entry name" value="CarboxyPept-like_regulatory"/>
</dbReference>
<organism evidence="10 11">
    <name type="scientific">Parapedobacter indicus</name>
    <dbReference type="NCBI Taxonomy" id="1477437"/>
    <lineage>
        <taxon>Bacteria</taxon>
        <taxon>Pseudomonadati</taxon>
        <taxon>Bacteroidota</taxon>
        <taxon>Sphingobacteriia</taxon>
        <taxon>Sphingobacteriales</taxon>
        <taxon>Sphingobacteriaceae</taxon>
        <taxon>Parapedobacter</taxon>
    </lineage>
</organism>
<dbReference type="PROSITE" id="PS52016">
    <property type="entry name" value="TONB_DEPENDENT_REC_3"/>
    <property type="match status" value="1"/>
</dbReference>
<evidence type="ECO:0000313" key="10">
    <source>
        <dbReference type="EMBL" id="SFH75262.1"/>
    </source>
</evidence>
<protein>
    <submittedName>
        <fullName evidence="10">TonB-linked outer membrane protein, SusC/RagA family</fullName>
    </submittedName>
</protein>
<dbReference type="GO" id="GO:0009279">
    <property type="term" value="C:cell outer membrane"/>
    <property type="evidence" value="ECO:0007669"/>
    <property type="project" value="UniProtKB-SubCell"/>
</dbReference>
<keyword evidence="4 7" id="KW-0812">Transmembrane</keyword>
<dbReference type="RefSeq" id="WP_090622469.1">
    <property type="nucleotide sequence ID" value="NZ_FOQO01000001.1"/>
</dbReference>
<dbReference type="SUPFAM" id="SSF56935">
    <property type="entry name" value="Porins"/>
    <property type="match status" value="1"/>
</dbReference>
<evidence type="ECO:0000313" key="11">
    <source>
        <dbReference type="Proteomes" id="UP000198670"/>
    </source>
</evidence>
<evidence type="ECO:0000256" key="8">
    <source>
        <dbReference type="SAM" id="SignalP"/>
    </source>
</evidence>
<comment type="subcellular location">
    <subcellularLocation>
        <location evidence="1 7">Cell outer membrane</location>
        <topology evidence="1 7">Multi-pass membrane protein</topology>
    </subcellularLocation>
</comment>
<dbReference type="Gene3D" id="2.170.130.10">
    <property type="entry name" value="TonB-dependent receptor, plug domain"/>
    <property type="match status" value="1"/>
</dbReference>
<dbReference type="PROSITE" id="PS51257">
    <property type="entry name" value="PROKAR_LIPOPROTEIN"/>
    <property type="match status" value="1"/>
</dbReference>
<keyword evidence="6 7" id="KW-0998">Cell outer membrane</keyword>
<feature type="signal peptide" evidence="8">
    <location>
        <begin position="1"/>
        <end position="20"/>
    </location>
</feature>
<dbReference type="InterPro" id="IPR037066">
    <property type="entry name" value="Plug_dom_sf"/>
</dbReference>
<feature type="domain" description="TonB-dependent receptor plug" evidence="9">
    <location>
        <begin position="116"/>
        <end position="225"/>
    </location>
</feature>
<keyword evidence="8" id="KW-0732">Signal</keyword>
<dbReference type="Gene3D" id="2.60.40.1120">
    <property type="entry name" value="Carboxypeptidase-like, regulatory domain"/>
    <property type="match status" value="1"/>
</dbReference>
<gene>
    <name evidence="10" type="ORF">SAMN05444682_10186</name>
</gene>
<sequence length="1063" mass="118627">MKTAITFTLFILFSCGPVAAQELLSGNVTDKEGDPLPQTSVQLLGNGRTIRVTASGNFSIRRPQAPDSLLFTHVGYLSKTVPIDAGTKTLRIVLEVDPGMLQEVEVNTGYYAVPRERATGSFTHIDNELLNRSVSPNILDRLEGITSGLLFDRSNLSGEDINGKPRLRVRGLSTIEADSEPLIVVDNFPFEGDVNTIDPNDVESVTVLKDAAAASIWGARAGNGVIVITTKHGRYNQPARISFNSNINVVAKPDLFYSQQYLPAATVMDIQKELFERGAYREDDRTFLPGYVELLIKQRDGLIADNDFNAAENAMKQTDLRRQSLQYLYQPAITQQYGLSVRGGSERYSYSFSGGYNRNRGVSVGNGDERINVGMQNSYKALEGLEITGAIWYTKQSDKNNGRGHLKAASIYEGLVDENGNPRSIISRYRSSYHERAEESGLLDWMERPLDEIRLNDSRTSAQTVRFNGAVNYTFLRDVKAALSYQYLVSESGGSEYHDKESYYVRDLVNRFTGEAGNRVIPYNGIMDYNATSGGQAHSGRLQLNYSKSFRDKHAVSVLGGAEVRQTITRLTPGVTLYNFDKDVWTGTGQLDHSTWFPTRPSGSSSIAAGVGLPDKTTNRYLSYFGNGSYTFLERYTMSTSMRWDGSNLLGVKANQRGTLLWSAGGSWEISQEPFYRLSAFPYVRLRTTYGSAGNIDKTQSHYPTISLNTNGYTSLTYANLTSPGNPSLRWERVNTLNVGLDWRTKQQRVNGSIEYYTKWANHLLGSDLVDPTLGIPTSQSYKVNYGSLKTVGWDIQLNTRNLTGALSWNTTAMLSYSRNEITHLTRPVLRYAYEFVTKSIPEVGKSVDLLYATPWNGLSADNGLPVVYVDGKPTTEVSAYTNYVLGLSYDELAKVGVTVPPFFGSLRNNIQWKGIKLDFLITYNFGHVFRRTSMSPGDEYLNLLIPRYHMDYFKRWEKPGDERFTDVPAAIGVSDLGISDYYRYSAALIDKGDVIRLRDIGVSYTLNKNTFSRLPFRSISLSLYARNLGILWRANKSGVDPEFPSADYPAPRSFALGLQFSI</sequence>
<accession>A0A1I3CL86</accession>
<dbReference type="InterPro" id="IPR039426">
    <property type="entry name" value="TonB-dep_rcpt-like"/>
</dbReference>
<evidence type="ECO:0000256" key="5">
    <source>
        <dbReference type="ARBA" id="ARBA00023136"/>
    </source>
</evidence>
<keyword evidence="5 7" id="KW-0472">Membrane</keyword>
<name>A0A1I3CL86_9SPHI</name>
<dbReference type="EMBL" id="FOQO01000001">
    <property type="protein sequence ID" value="SFH75262.1"/>
    <property type="molecule type" value="Genomic_DNA"/>
</dbReference>
<dbReference type="NCBIfam" id="TIGR04057">
    <property type="entry name" value="SusC_RagA_signa"/>
    <property type="match status" value="1"/>
</dbReference>
<keyword evidence="3 7" id="KW-1134">Transmembrane beta strand</keyword>
<evidence type="ECO:0000256" key="1">
    <source>
        <dbReference type="ARBA" id="ARBA00004571"/>
    </source>
</evidence>
<evidence type="ECO:0000256" key="3">
    <source>
        <dbReference type="ARBA" id="ARBA00022452"/>
    </source>
</evidence>
<keyword evidence="11" id="KW-1185">Reference proteome</keyword>
<feature type="chain" id="PRO_5011498631" evidence="8">
    <location>
        <begin position="21"/>
        <end position="1063"/>
    </location>
</feature>
<proteinExistence type="inferred from homology"/>
<evidence type="ECO:0000256" key="6">
    <source>
        <dbReference type="ARBA" id="ARBA00023237"/>
    </source>
</evidence>
<comment type="similarity">
    <text evidence="7">Belongs to the TonB-dependent receptor family.</text>
</comment>